<protein>
    <submittedName>
        <fullName evidence="1">Uncharacterized protein</fullName>
    </submittedName>
</protein>
<reference evidence="1 2" key="1">
    <citation type="journal article" date="2019" name="Sci. Rep.">
        <title>Orb-weaving spider Araneus ventricosus genome elucidates the spidroin gene catalogue.</title>
        <authorList>
            <person name="Kono N."/>
            <person name="Nakamura H."/>
            <person name="Ohtoshi R."/>
            <person name="Moran D.A.P."/>
            <person name="Shinohara A."/>
            <person name="Yoshida Y."/>
            <person name="Fujiwara M."/>
            <person name="Mori M."/>
            <person name="Tomita M."/>
            <person name="Arakawa K."/>
        </authorList>
    </citation>
    <scope>NUCLEOTIDE SEQUENCE [LARGE SCALE GENOMIC DNA]</scope>
</reference>
<accession>A0A4Y2JGC7</accession>
<gene>
    <name evidence="1" type="ORF">AVEN_241289_1</name>
</gene>
<evidence type="ECO:0000313" key="2">
    <source>
        <dbReference type="Proteomes" id="UP000499080"/>
    </source>
</evidence>
<comment type="caution">
    <text evidence="1">The sequence shown here is derived from an EMBL/GenBank/DDBJ whole genome shotgun (WGS) entry which is preliminary data.</text>
</comment>
<feature type="non-terminal residue" evidence="1">
    <location>
        <position position="77"/>
    </location>
</feature>
<dbReference type="Proteomes" id="UP000499080">
    <property type="component" value="Unassembled WGS sequence"/>
</dbReference>
<evidence type="ECO:0000313" key="1">
    <source>
        <dbReference type="EMBL" id="GBM89067.1"/>
    </source>
</evidence>
<dbReference type="OrthoDB" id="7607518at2759"/>
<organism evidence="1 2">
    <name type="scientific">Araneus ventricosus</name>
    <name type="common">Orbweaver spider</name>
    <name type="synonym">Epeira ventricosa</name>
    <dbReference type="NCBI Taxonomy" id="182803"/>
    <lineage>
        <taxon>Eukaryota</taxon>
        <taxon>Metazoa</taxon>
        <taxon>Ecdysozoa</taxon>
        <taxon>Arthropoda</taxon>
        <taxon>Chelicerata</taxon>
        <taxon>Arachnida</taxon>
        <taxon>Araneae</taxon>
        <taxon>Araneomorphae</taxon>
        <taxon>Entelegynae</taxon>
        <taxon>Araneoidea</taxon>
        <taxon>Araneidae</taxon>
        <taxon>Araneus</taxon>
    </lineage>
</organism>
<sequence>MGLEVDKNNIDELVEDHSQELTTKGLMELHFVSQQQALEESLSEKEDVTANQQSIVWGNKRNAESMGNCLHHTFRNI</sequence>
<proteinExistence type="predicted"/>
<dbReference type="AlphaFoldDB" id="A0A4Y2JGC7"/>
<dbReference type="EMBL" id="BGPR01003509">
    <property type="protein sequence ID" value="GBM89067.1"/>
    <property type="molecule type" value="Genomic_DNA"/>
</dbReference>
<keyword evidence="2" id="KW-1185">Reference proteome</keyword>
<name>A0A4Y2JGC7_ARAVE</name>